<dbReference type="InterPro" id="IPR012312">
    <property type="entry name" value="Hemerythrin-like"/>
</dbReference>
<reference evidence="3 4" key="1">
    <citation type="submission" date="2020-09" db="EMBL/GenBank/DDBJ databases">
        <title>Isolation and identification of active actinomycetes.</title>
        <authorList>
            <person name="Li X."/>
        </authorList>
    </citation>
    <scope>NUCLEOTIDE SEQUENCE [LARGE SCALE GENOMIC DNA]</scope>
    <source>
        <strain evidence="3 4">NEAU-LLC</strain>
    </source>
</reference>
<evidence type="ECO:0000256" key="1">
    <source>
        <dbReference type="SAM" id="MobiDB-lite"/>
    </source>
</evidence>
<comment type="caution">
    <text evidence="3">The sequence shown here is derived from an EMBL/GenBank/DDBJ whole genome shotgun (WGS) entry which is preliminary data.</text>
</comment>
<evidence type="ECO:0000313" key="4">
    <source>
        <dbReference type="Proteomes" id="UP000598426"/>
    </source>
</evidence>
<dbReference type="Gene3D" id="1.20.120.520">
    <property type="entry name" value="nmb1532 protein domain like"/>
    <property type="match status" value="1"/>
</dbReference>
<dbReference type="CDD" id="cd12108">
    <property type="entry name" value="Hr-like"/>
    <property type="match status" value="1"/>
</dbReference>
<name>A0ABR8NMK7_9MICO</name>
<sequence length="245" mass="27314">MSSLPSSGDMPEGQHPGCDTSGLILVHRIFRWLYRELPQLVREVDGGDVGRAAVVGRYAHLDFYALHMHHETEDIALWDRLAARDPGCAVHVEQMRAQHAEVASHLAGIEPQLVPWMEAADPALRDAFASDIESLRDTLQGHLRQEEEDIVPVADAVLSQQEWDWMEEHTRQTLAAHRKELGKRRHVAAGDVAGGLRLVALLPTFVLEAVLMRDFRGMARLLDAETRRAGRPRSSGALGPLFRPP</sequence>
<feature type="domain" description="Hemerythrin-like" evidence="2">
    <location>
        <begin position="26"/>
        <end position="153"/>
    </location>
</feature>
<dbReference type="Proteomes" id="UP000598426">
    <property type="component" value="Unassembled WGS sequence"/>
</dbReference>
<accession>A0ABR8NMK7</accession>
<protein>
    <submittedName>
        <fullName evidence="3">Hemerythrin domain-containing protein</fullName>
    </submittedName>
</protein>
<dbReference type="Pfam" id="PF01814">
    <property type="entry name" value="Hemerythrin"/>
    <property type="match status" value="1"/>
</dbReference>
<evidence type="ECO:0000313" key="3">
    <source>
        <dbReference type="EMBL" id="MBD3941663.1"/>
    </source>
</evidence>
<feature type="region of interest" description="Disordered" evidence="1">
    <location>
        <begin position="226"/>
        <end position="245"/>
    </location>
</feature>
<dbReference type="EMBL" id="JACXZS010000004">
    <property type="protein sequence ID" value="MBD3941663.1"/>
    <property type="molecule type" value="Genomic_DNA"/>
</dbReference>
<keyword evidence="4" id="KW-1185">Reference proteome</keyword>
<proteinExistence type="predicted"/>
<organism evidence="3 4">
    <name type="scientific">Microbacterium helvum</name>
    <dbReference type="NCBI Taxonomy" id="2773713"/>
    <lineage>
        <taxon>Bacteria</taxon>
        <taxon>Bacillati</taxon>
        <taxon>Actinomycetota</taxon>
        <taxon>Actinomycetes</taxon>
        <taxon>Micrococcales</taxon>
        <taxon>Microbacteriaceae</taxon>
        <taxon>Microbacterium</taxon>
    </lineage>
</organism>
<dbReference type="SUPFAM" id="SSF47162">
    <property type="entry name" value="Apolipoprotein"/>
    <property type="match status" value="1"/>
</dbReference>
<gene>
    <name evidence="3" type="ORF">IF188_08145</name>
</gene>
<evidence type="ECO:0000259" key="2">
    <source>
        <dbReference type="Pfam" id="PF01814"/>
    </source>
</evidence>